<keyword evidence="3" id="KW-1185">Reference proteome</keyword>
<dbReference type="PROSITE" id="PS51819">
    <property type="entry name" value="VOC"/>
    <property type="match status" value="1"/>
</dbReference>
<name>A0ABT8RW43_9BURK</name>
<organism evidence="2 3">
    <name type="scientific">Variovorax ginsengisoli</name>
    <dbReference type="NCBI Taxonomy" id="363844"/>
    <lineage>
        <taxon>Bacteria</taxon>
        <taxon>Pseudomonadati</taxon>
        <taxon>Pseudomonadota</taxon>
        <taxon>Betaproteobacteria</taxon>
        <taxon>Burkholderiales</taxon>
        <taxon>Comamonadaceae</taxon>
        <taxon>Variovorax</taxon>
    </lineage>
</organism>
<dbReference type="Pfam" id="PF00903">
    <property type="entry name" value="Glyoxalase"/>
    <property type="match status" value="1"/>
</dbReference>
<evidence type="ECO:0000259" key="1">
    <source>
        <dbReference type="PROSITE" id="PS51819"/>
    </source>
</evidence>
<dbReference type="SUPFAM" id="SSF54593">
    <property type="entry name" value="Glyoxalase/Bleomycin resistance protein/Dihydroxybiphenyl dioxygenase"/>
    <property type="match status" value="1"/>
</dbReference>
<evidence type="ECO:0000313" key="3">
    <source>
        <dbReference type="Proteomes" id="UP001169027"/>
    </source>
</evidence>
<evidence type="ECO:0000313" key="2">
    <source>
        <dbReference type="EMBL" id="MDO1530817.1"/>
    </source>
</evidence>
<dbReference type="EMBL" id="JAUKVY010000001">
    <property type="protein sequence ID" value="MDO1530817.1"/>
    <property type="molecule type" value="Genomic_DNA"/>
</dbReference>
<proteinExistence type="predicted"/>
<dbReference type="Gene3D" id="3.10.180.10">
    <property type="entry name" value="2,3-Dihydroxybiphenyl 1,2-Dioxygenase, domain 1"/>
    <property type="match status" value="1"/>
</dbReference>
<feature type="domain" description="VOC" evidence="1">
    <location>
        <begin position="8"/>
        <end position="128"/>
    </location>
</feature>
<dbReference type="Proteomes" id="UP001169027">
    <property type="component" value="Unassembled WGS sequence"/>
</dbReference>
<dbReference type="InterPro" id="IPR004360">
    <property type="entry name" value="Glyas_Fos-R_dOase_dom"/>
</dbReference>
<sequence length="185" mass="20870">MTQPYAPNLSHCGIFCRDLDLMKAFYTGVFDMQETDRGEGVTFRFQIVFLSGRHDQHHQLVLAGGRASDAPSTVMQLSFKVQTLDHLREARRRALALGATQMRGLNHGNALSIYCMDPEDNTVEVYLDTPWYVSQPHGDPLDLDQDDAAIWAQTESVVRTDPSFMPVAEWASRFVQRRELRGGAP</sequence>
<accession>A0ABT8RW43</accession>
<dbReference type="InterPro" id="IPR037523">
    <property type="entry name" value="VOC_core"/>
</dbReference>
<protein>
    <submittedName>
        <fullName evidence="2">VOC family protein</fullName>
    </submittedName>
</protein>
<reference evidence="2" key="1">
    <citation type="submission" date="2023-06" db="EMBL/GenBank/DDBJ databases">
        <authorList>
            <person name="Jiang Y."/>
            <person name="Liu Q."/>
        </authorList>
    </citation>
    <scope>NUCLEOTIDE SEQUENCE</scope>
    <source>
        <strain evidence="2">CGMCC 1.12090</strain>
    </source>
</reference>
<dbReference type="InterPro" id="IPR029068">
    <property type="entry name" value="Glyas_Bleomycin-R_OHBP_Dase"/>
</dbReference>
<dbReference type="RefSeq" id="WP_301802474.1">
    <property type="nucleotide sequence ID" value="NZ_JAUJZH010000001.1"/>
</dbReference>
<comment type="caution">
    <text evidence="2">The sequence shown here is derived from an EMBL/GenBank/DDBJ whole genome shotgun (WGS) entry which is preliminary data.</text>
</comment>
<gene>
    <name evidence="2" type="ORF">Q2T77_00840</name>
</gene>